<keyword evidence="2" id="KW-1185">Reference proteome</keyword>
<dbReference type="EMBL" id="KB446541">
    <property type="protein sequence ID" value="EME42313.1"/>
    <property type="molecule type" value="Genomic_DNA"/>
</dbReference>
<protein>
    <submittedName>
        <fullName evidence="1">Uncharacterized protein</fullName>
    </submittedName>
</protein>
<reference evidence="1 2" key="2">
    <citation type="journal article" date="2012" name="PLoS Pathog.">
        <title>Diverse lifestyles and strategies of plant pathogenesis encoded in the genomes of eighteen Dothideomycetes fungi.</title>
        <authorList>
            <person name="Ohm R.A."/>
            <person name="Feau N."/>
            <person name="Henrissat B."/>
            <person name="Schoch C.L."/>
            <person name="Horwitz B.A."/>
            <person name="Barry K.W."/>
            <person name="Condon B.J."/>
            <person name="Copeland A.C."/>
            <person name="Dhillon B."/>
            <person name="Glaser F."/>
            <person name="Hesse C.N."/>
            <person name="Kosti I."/>
            <person name="LaButti K."/>
            <person name="Lindquist E.A."/>
            <person name="Lucas S."/>
            <person name="Salamov A.A."/>
            <person name="Bradshaw R.E."/>
            <person name="Ciuffetti L."/>
            <person name="Hamelin R.C."/>
            <person name="Kema G.H.J."/>
            <person name="Lawrence C."/>
            <person name="Scott J.A."/>
            <person name="Spatafora J.W."/>
            <person name="Turgeon B.G."/>
            <person name="de Wit P.J.G.M."/>
            <person name="Zhong S."/>
            <person name="Goodwin S.B."/>
            <person name="Grigoriev I.V."/>
        </authorList>
    </citation>
    <scope>NUCLEOTIDE SEQUENCE [LARGE SCALE GENOMIC DNA]</scope>
    <source>
        <strain evidence="2">NZE10 / CBS 128990</strain>
    </source>
</reference>
<sequence length="67" mass="7744">MHLSPGLGILMRWCDPVADSRVRTLAIVFSRCGVWSERVERRWELGHGRNSKEPAGGLRRVWERRSA</sequence>
<evidence type="ECO:0000313" key="1">
    <source>
        <dbReference type="EMBL" id="EME42313.1"/>
    </source>
</evidence>
<organism evidence="1 2">
    <name type="scientific">Dothistroma septosporum (strain NZE10 / CBS 128990)</name>
    <name type="common">Red band needle blight fungus</name>
    <name type="synonym">Mycosphaerella pini</name>
    <dbReference type="NCBI Taxonomy" id="675120"/>
    <lineage>
        <taxon>Eukaryota</taxon>
        <taxon>Fungi</taxon>
        <taxon>Dikarya</taxon>
        <taxon>Ascomycota</taxon>
        <taxon>Pezizomycotina</taxon>
        <taxon>Dothideomycetes</taxon>
        <taxon>Dothideomycetidae</taxon>
        <taxon>Mycosphaerellales</taxon>
        <taxon>Mycosphaerellaceae</taxon>
        <taxon>Dothistroma</taxon>
    </lineage>
</organism>
<reference evidence="2" key="1">
    <citation type="journal article" date="2012" name="PLoS Genet.">
        <title>The genomes of the fungal plant pathogens Cladosporium fulvum and Dothistroma septosporum reveal adaptation to different hosts and lifestyles but also signatures of common ancestry.</title>
        <authorList>
            <person name="de Wit P.J.G.M."/>
            <person name="van der Burgt A."/>
            <person name="Oekmen B."/>
            <person name="Stergiopoulos I."/>
            <person name="Abd-Elsalam K.A."/>
            <person name="Aerts A.L."/>
            <person name="Bahkali A.H."/>
            <person name="Beenen H.G."/>
            <person name="Chettri P."/>
            <person name="Cox M.P."/>
            <person name="Datema E."/>
            <person name="de Vries R.P."/>
            <person name="Dhillon B."/>
            <person name="Ganley A.R."/>
            <person name="Griffiths S.A."/>
            <person name="Guo Y."/>
            <person name="Hamelin R.C."/>
            <person name="Henrissat B."/>
            <person name="Kabir M.S."/>
            <person name="Jashni M.K."/>
            <person name="Kema G."/>
            <person name="Klaubauf S."/>
            <person name="Lapidus A."/>
            <person name="Levasseur A."/>
            <person name="Lindquist E."/>
            <person name="Mehrabi R."/>
            <person name="Ohm R.A."/>
            <person name="Owen T.J."/>
            <person name="Salamov A."/>
            <person name="Schwelm A."/>
            <person name="Schijlen E."/>
            <person name="Sun H."/>
            <person name="van den Burg H.A."/>
            <person name="van Ham R.C.H.J."/>
            <person name="Zhang S."/>
            <person name="Goodwin S.B."/>
            <person name="Grigoriev I.V."/>
            <person name="Collemare J."/>
            <person name="Bradshaw R.E."/>
        </authorList>
    </citation>
    <scope>NUCLEOTIDE SEQUENCE [LARGE SCALE GENOMIC DNA]</scope>
    <source>
        <strain evidence="2">NZE10 / CBS 128990</strain>
    </source>
</reference>
<proteinExistence type="predicted"/>
<accession>N1PI79</accession>
<name>N1PI79_DOTSN</name>
<dbReference type="AlphaFoldDB" id="N1PI79"/>
<dbReference type="HOGENOM" id="CLU_2812320_0_0_1"/>
<gene>
    <name evidence="1" type="ORF">DOTSEDRAFT_73216</name>
</gene>
<evidence type="ECO:0000313" key="2">
    <source>
        <dbReference type="Proteomes" id="UP000016933"/>
    </source>
</evidence>
<dbReference type="Proteomes" id="UP000016933">
    <property type="component" value="Unassembled WGS sequence"/>
</dbReference>